<protein>
    <recommendedName>
        <fullName evidence="2">Glycosyltransferase 2-like domain-containing protein</fullName>
    </recommendedName>
</protein>
<accession>A0A0N8GQU3</accession>
<dbReference type="STRING" id="869279.SE15_06340"/>
<keyword evidence="1" id="KW-0472">Membrane</keyword>
<feature type="transmembrane region" description="Helical" evidence="1">
    <location>
        <begin position="276"/>
        <end position="296"/>
    </location>
</feature>
<dbReference type="AlphaFoldDB" id="A0A0N8GQU3"/>
<proteinExistence type="predicted"/>
<dbReference type="InterPro" id="IPR001173">
    <property type="entry name" value="Glyco_trans_2-like"/>
</dbReference>
<keyword evidence="1" id="KW-1133">Transmembrane helix</keyword>
<dbReference type="InterPro" id="IPR029044">
    <property type="entry name" value="Nucleotide-diphossugar_trans"/>
</dbReference>
<dbReference type="CDD" id="cd02525">
    <property type="entry name" value="Succinoglycan_BP_ExoA"/>
    <property type="match status" value="1"/>
</dbReference>
<dbReference type="InterPro" id="IPR050834">
    <property type="entry name" value="Glycosyltransf_2"/>
</dbReference>
<dbReference type="OrthoDB" id="9766971at2"/>
<dbReference type="Gene3D" id="3.90.550.10">
    <property type="entry name" value="Spore Coat Polysaccharide Biosynthesis Protein SpsA, Chain A"/>
    <property type="match status" value="1"/>
</dbReference>
<dbReference type="PANTHER" id="PTHR43685">
    <property type="entry name" value="GLYCOSYLTRANSFERASE"/>
    <property type="match status" value="1"/>
</dbReference>
<feature type="domain" description="Glycosyltransferase 2-like" evidence="2">
    <location>
        <begin position="10"/>
        <end position="135"/>
    </location>
</feature>
<comment type="caution">
    <text evidence="3">The sequence shown here is derived from an EMBL/GenBank/DDBJ whole genome shotgun (WGS) entry which is preliminary data.</text>
</comment>
<keyword evidence="1" id="KW-0812">Transmembrane</keyword>
<dbReference type="RefSeq" id="WP_054521223.1">
    <property type="nucleotide sequence ID" value="NZ_LGKO01000002.1"/>
</dbReference>
<evidence type="ECO:0000256" key="1">
    <source>
        <dbReference type="SAM" id="Phobius"/>
    </source>
</evidence>
<dbReference type="Proteomes" id="UP000050544">
    <property type="component" value="Unassembled WGS sequence"/>
</dbReference>
<dbReference type="Pfam" id="PF00535">
    <property type="entry name" value="Glycos_transf_2"/>
    <property type="match status" value="1"/>
</dbReference>
<dbReference type="EMBL" id="LGKO01000002">
    <property type="protein sequence ID" value="KPL84658.1"/>
    <property type="molecule type" value="Genomic_DNA"/>
</dbReference>
<evidence type="ECO:0000313" key="3">
    <source>
        <dbReference type="EMBL" id="KPL84658.1"/>
    </source>
</evidence>
<keyword evidence="4" id="KW-1185">Reference proteome</keyword>
<feature type="transmembrane region" description="Helical" evidence="1">
    <location>
        <begin position="308"/>
        <end position="329"/>
    </location>
</feature>
<reference evidence="3 4" key="1">
    <citation type="submission" date="2015-07" db="EMBL/GenBank/DDBJ databases">
        <title>Whole genome sequence of Thermanaerothrix daxensis DSM 23592.</title>
        <authorList>
            <person name="Hemp J."/>
            <person name="Ward L.M."/>
            <person name="Pace L.A."/>
            <person name="Fischer W.W."/>
        </authorList>
    </citation>
    <scope>NUCLEOTIDE SEQUENCE [LARGE SCALE GENOMIC DNA]</scope>
    <source>
        <strain evidence="3 4">GNS-1</strain>
    </source>
</reference>
<name>A0A0N8GQU3_9CHLR</name>
<evidence type="ECO:0000313" key="4">
    <source>
        <dbReference type="Proteomes" id="UP000050544"/>
    </source>
</evidence>
<sequence length="339" mass="38243">MKAQDCPFVSIVMPVRNEGPYIQRSLGAVLDQDYPQECVEILVVDGMSEDGTREFILEQQKIHPHVRLLENPGKIVPKGLNIAIANAKGEIFIRVDGHCVIAKDYVRRCVEALQHERVAGVGGPMETIGETPVAQSIALAMSSPFGVGNSAFRIRVNKRRYVDTVPFPAYRMSTLQEAGPFDETLVRNQDDEYNYRLRAMGGKLLLSPDIRSKYYSRSSLGSLWRQYFQYGFYKVRVLYKHPTQISLRQLVPPAFVGGLLGLLVLSMFGEIFRYGLLGFLVLYGLLNLSTSLVLSARHGWEHMLRLPLAFAILHVAYGLGFWAGLYDLVRHLLRKKTSH</sequence>
<organism evidence="3 4">
    <name type="scientific">Thermanaerothrix daxensis</name>
    <dbReference type="NCBI Taxonomy" id="869279"/>
    <lineage>
        <taxon>Bacteria</taxon>
        <taxon>Bacillati</taxon>
        <taxon>Chloroflexota</taxon>
        <taxon>Anaerolineae</taxon>
        <taxon>Anaerolineales</taxon>
        <taxon>Anaerolineaceae</taxon>
        <taxon>Thermanaerothrix</taxon>
    </lineage>
</organism>
<feature type="transmembrane region" description="Helical" evidence="1">
    <location>
        <begin position="250"/>
        <end position="269"/>
    </location>
</feature>
<evidence type="ECO:0000259" key="2">
    <source>
        <dbReference type="Pfam" id="PF00535"/>
    </source>
</evidence>
<gene>
    <name evidence="3" type="ORF">SE15_06340</name>
</gene>
<dbReference type="PANTHER" id="PTHR43685:SF2">
    <property type="entry name" value="GLYCOSYLTRANSFERASE 2-LIKE DOMAIN-CONTAINING PROTEIN"/>
    <property type="match status" value="1"/>
</dbReference>
<dbReference type="SUPFAM" id="SSF53448">
    <property type="entry name" value="Nucleotide-diphospho-sugar transferases"/>
    <property type="match status" value="1"/>
</dbReference>